<evidence type="ECO:0000313" key="2">
    <source>
        <dbReference type="Proteomes" id="UP000054018"/>
    </source>
</evidence>
<evidence type="ECO:0000313" key="1">
    <source>
        <dbReference type="EMBL" id="KIK23681.1"/>
    </source>
</evidence>
<dbReference type="HOGENOM" id="CLU_2980001_0_0_1"/>
<reference evidence="2" key="2">
    <citation type="submission" date="2015-01" db="EMBL/GenBank/DDBJ databases">
        <title>Evolutionary Origins and Diversification of the Mycorrhizal Mutualists.</title>
        <authorList>
            <consortium name="DOE Joint Genome Institute"/>
            <consortium name="Mycorrhizal Genomics Consortium"/>
            <person name="Kohler A."/>
            <person name="Kuo A."/>
            <person name="Nagy L.G."/>
            <person name="Floudas D."/>
            <person name="Copeland A."/>
            <person name="Barry K.W."/>
            <person name="Cichocki N."/>
            <person name="Veneault-Fourrey C."/>
            <person name="LaButti K."/>
            <person name="Lindquist E.A."/>
            <person name="Lipzen A."/>
            <person name="Lundell T."/>
            <person name="Morin E."/>
            <person name="Murat C."/>
            <person name="Riley R."/>
            <person name="Ohm R."/>
            <person name="Sun H."/>
            <person name="Tunlid A."/>
            <person name="Henrissat B."/>
            <person name="Grigoriev I.V."/>
            <person name="Hibbett D.S."/>
            <person name="Martin F."/>
        </authorList>
    </citation>
    <scope>NUCLEOTIDE SEQUENCE [LARGE SCALE GENOMIC DNA]</scope>
    <source>
        <strain evidence="2">441</strain>
    </source>
</reference>
<accession>A0A0C9Z3K5</accession>
<keyword evidence="2" id="KW-1185">Reference proteome</keyword>
<dbReference type="EMBL" id="KN833724">
    <property type="protein sequence ID" value="KIK23681.1"/>
    <property type="molecule type" value="Genomic_DNA"/>
</dbReference>
<dbReference type="Proteomes" id="UP000054018">
    <property type="component" value="Unassembled WGS sequence"/>
</dbReference>
<sequence length="58" mass="6834">MTVVLNPFQLQACQHHRRHGYHHAKCEVRERLDCKRAGRLQYYNQSVRACDHLITGTS</sequence>
<protein>
    <submittedName>
        <fullName evidence="1">Unplaced genomic scaffold scaffold_40, whole genome shotgun sequence</fullName>
    </submittedName>
</protein>
<gene>
    <name evidence="1" type="ORF">PISMIDRAFT_451986</name>
</gene>
<name>A0A0C9Z3K5_9AGAM</name>
<dbReference type="AlphaFoldDB" id="A0A0C9Z3K5"/>
<organism evidence="1 2">
    <name type="scientific">Pisolithus microcarpus 441</name>
    <dbReference type="NCBI Taxonomy" id="765257"/>
    <lineage>
        <taxon>Eukaryota</taxon>
        <taxon>Fungi</taxon>
        <taxon>Dikarya</taxon>
        <taxon>Basidiomycota</taxon>
        <taxon>Agaricomycotina</taxon>
        <taxon>Agaricomycetes</taxon>
        <taxon>Agaricomycetidae</taxon>
        <taxon>Boletales</taxon>
        <taxon>Sclerodermatineae</taxon>
        <taxon>Pisolithaceae</taxon>
        <taxon>Pisolithus</taxon>
    </lineage>
</organism>
<reference evidence="1 2" key="1">
    <citation type="submission" date="2014-04" db="EMBL/GenBank/DDBJ databases">
        <authorList>
            <consortium name="DOE Joint Genome Institute"/>
            <person name="Kuo A."/>
            <person name="Kohler A."/>
            <person name="Costa M.D."/>
            <person name="Nagy L.G."/>
            <person name="Floudas D."/>
            <person name="Copeland A."/>
            <person name="Barry K.W."/>
            <person name="Cichocki N."/>
            <person name="Veneault-Fourrey C."/>
            <person name="LaButti K."/>
            <person name="Lindquist E.A."/>
            <person name="Lipzen A."/>
            <person name="Lundell T."/>
            <person name="Morin E."/>
            <person name="Murat C."/>
            <person name="Sun H."/>
            <person name="Tunlid A."/>
            <person name="Henrissat B."/>
            <person name="Grigoriev I.V."/>
            <person name="Hibbett D.S."/>
            <person name="Martin F."/>
            <person name="Nordberg H.P."/>
            <person name="Cantor M.N."/>
            <person name="Hua S.X."/>
        </authorList>
    </citation>
    <scope>NUCLEOTIDE SEQUENCE [LARGE SCALE GENOMIC DNA]</scope>
    <source>
        <strain evidence="1 2">441</strain>
    </source>
</reference>
<proteinExistence type="predicted"/>